<dbReference type="PANTHER" id="PTHR10000:SF25">
    <property type="entry name" value="PHOSPHATASE YKRA-RELATED"/>
    <property type="match status" value="1"/>
</dbReference>
<protein>
    <submittedName>
        <fullName evidence="1">Cof-like hydrolase</fullName>
    </submittedName>
</protein>
<dbReference type="SFLD" id="SFLDS00003">
    <property type="entry name" value="Haloacid_Dehalogenase"/>
    <property type="match status" value="1"/>
</dbReference>
<dbReference type="PROSITE" id="PS01228">
    <property type="entry name" value="COF_1"/>
    <property type="match status" value="1"/>
</dbReference>
<dbReference type="InterPro" id="IPR006379">
    <property type="entry name" value="HAD-SF_hydro_IIB"/>
</dbReference>
<comment type="caution">
    <text evidence="1">The sequence shown here is derived from an EMBL/GenBank/DDBJ whole genome shotgun (WGS) entry which is preliminary data.</text>
</comment>
<accession>A0A0F5IR12</accession>
<dbReference type="PANTHER" id="PTHR10000">
    <property type="entry name" value="PHOSPHOSERINE PHOSPHATASE"/>
    <property type="match status" value="1"/>
</dbReference>
<gene>
    <name evidence="1" type="ORF">HMPREF1535_04402</name>
</gene>
<dbReference type="InterPro" id="IPR000150">
    <property type="entry name" value="Cof"/>
</dbReference>
<dbReference type="EMBL" id="AQHV01000024">
    <property type="protein sequence ID" value="KKB47986.1"/>
    <property type="molecule type" value="Genomic_DNA"/>
</dbReference>
<organism evidence="1 2">
    <name type="scientific">Parabacteroides goldsteinii DSM 19448 = WAL 12034</name>
    <dbReference type="NCBI Taxonomy" id="927665"/>
    <lineage>
        <taxon>Bacteria</taxon>
        <taxon>Pseudomonadati</taxon>
        <taxon>Bacteroidota</taxon>
        <taxon>Bacteroidia</taxon>
        <taxon>Bacteroidales</taxon>
        <taxon>Tannerellaceae</taxon>
        <taxon>Parabacteroides</taxon>
    </lineage>
</organism>
<dbReference type="InterPro" id="IPR036412">
    <property type="entry name" value="HAD-like_sf"/>
</dbReference>
<reference evidence="1 2" key="1">
    <citation type="submission" date="2013-04" db="EMBL/GenBank/DDBJ databases">
        <title>The Genome Sequence of Parabacteroides goldsteinii DSM 19448.</title>
        <authorList>
            <consortium name="The Broad Institute Genomics Platform"/>
            <person name="Earl A."/>
            <person name="Ward D."/>
            <person name="Feldgarden M."/>
            <person name="Gevers D."/>
            <person name="Martens E."/>
            <person name="Sakamoto M."/>
            <person name="Benno Y."/>
            <person name="Song Y."/>
            <person name="Liu C."/>
            <person name="Lee J."/>
            <person name="Bolanos M."/>
            <person name="Vaisanen M.L."/>
            <person name="Finegold S.M."/>
            <person name="Walker B."/>
            <person name="Young S."/>
            <person name="Zeng Q."/>
            <person name="Gargeya S."/>
            <person name="Fitzgerald M."/>
            <person name="Haas B."/>
            <person name="Abouelleil A."/>
            <person name="Allen A.W."/>
            <person name="Alvarado L."/>
            <person name="Arachchi H.M."/>
            <person name="Berlin A.M."/>
            <person name="Chapman S.B."/>
            <person name="Gainer-Dewar J."/>
            <person name="Goldberg J."/>
            <person name="Griggs A."/>
            <person name="Gujja S."/>
            <person name="Hansen M."/>
            <person name="Howarth C."/>
            <person name="Imamovic A."/>
            <person name="Ireland A."/>
            <person name="Larimer J."/>
            <person name="McCowan C."/>
            <person name="Murphy C."/>
            <person name="Pearson M."/>
            <person name="Poon T.W."/>
            <person name="Priest M."/>
            <person name="Roberts A."/>
            <person name="Saif S."/>
            <person name="Shea T."/>
            <person name="Sisk P."/>
            <person name="Sykes S."/>
            <person name="Wortman J."/>
            <person name="Nusbaum C."/>
            <person name="Birren B."/>
        </authorList>
    </citation>
    <scope>NUCLEOTIDE SEQUENCE [LARGE SCALE GENOMIC DNA]</scope>
    <source>
        <strain evidence="1 2">DSM 19448</strain>
    </source>
</reference>
<dbReference type="PROSITE" id="PS01229">
    <property type="entry name" value="COF_2"/>
    <property type="match status" value="1"/>
</dbReference>
<evidence type="ECO:0000313" key="2">
    <source>
        <dbReference type="Proteomes" id="UP000033047"/>
    </source>
</evidence>
<dbReference type="Gene3D" id="3.30.1240.10">
    <property type="match status" value="1"/>
</dbReference>
<dbReference type="Proteomes" id="UP000033047">
    <property type="component" value="Unassembled WGS sequence"/>
</dbReference>
<evidence type="ECO:0000313" key="1">
    <source>
        <dbReference type="EMBL" id="KKB47986.1"/>
    </source>
</evidence>
<proteinExistence type="predicted"/>
<dbReference type="NCBIfam" id="TIGR00099">
    <property type="entry name" value="Cof-subfamily"/>
    <property type="match status" value="1"/>
</dbReference>
<dbReference type="Pfam" id="PF08282">
    <property type="entry name" value="Hydrolase_3"/>
    <property type="match status" value="1"/>
</dbReference>
<dbReference type="RefSeq" id="WP_007658306.1">
    <property type="nucleotide sequence ID" value="NZ_KQ033913.1"/>
</dbReference>
<dbReference type="GO" id="GO:0005829">
    <property type="term" value="C:cytosol"/>
    <property type="evidence" value="ECO:0007669"/>
    <property type="project" value="TreeGrafter"/>
</dbReference>
<dbReference type="SUPFAM" id="SSF56784">
    <property type="entry name" value="HAD-like"/>
    <property type="match status" value="1"/>
</dbReference>
<dbReference type="STRING" id="927665.HMPREF1535_04402"/>
<sequence>MVKAIFFDIDGTLVSFKTHEVPRSTIDALDILRKKGIKVFIATGRHYSSINNLGDLKFDGYVTLNGGYCFAGEDKVIYKHSIPDRDIDALIRYLETEESFPCAFVQEKEIFMNYKDETVEEIFNMLNFPEPPIRPLSEMKGKTVYQLVSFFTAEQEKKIMSILSHCESTRWNPLFTDVVPAGSSKRIGIDKMLEYFKIPLKECMAFGDGGNDIAMLQHAGIGVAMGNADDDVKQYADYVTDSVDEDGIFKALKFHNII</sequence>
<dbReference type="Gene3D" id="3.40.50.1000">
    <property type="entry name" value="HAD superfamily/HAD-like"/>
    <property type="match status" value="1"/>
</dbReference>
<dbReference type="InterPro" id="IPR023214">
    <property type="entry name" value="HAD_sf"/>
</dbReference>
<dbReference type="SFLD" id="SFLDG01140">
    <property type="entry name" value="C2.B:_Phosphomannomutase_and_P"/>
    <property type="match status" value="1"/>
</dbReference>
<dbReference type="AlphaFoldDB" id="A0A0F5IR12"/>
<dbReference type="GO" id="GO:0000287">
    <property type="term" value="F:magnesium ion binding"/>
    <property type="evidence" value="ECO:0007669"/>
    <property type="project" value="TreeGrafter"/>
</dbReference>
<name>A0A0F5IR12_9BACT</name>
<dbReference type="GO" id="GO:0016791">
    <property type="term" value="F:phosphatase activity"/>
    <property type="evidence" value="ECO:0007669"/>
    <property type="project" value="TreeGrafter"/>
</dbReference>
<dbReference type="SFLD" id="SFLDG01144">
    <property type="entry name" value="C2.B.4:_PGP_Like"/>
    <property type="match status" value="1"/>
</dbReference>
<dbReference type="PATRIC" id="fig|927665.4.peg.4520"/>
<keyword evidence="1" id="KW-0378">Hydrolase</keyword>
<dbReference type="NCBIfam" id="TIGR01484">
    <property type="entry name" value="HAD-SF-IIB"/>
    <property type="match status" value="1"/>
</dbReference>
<dbReference type="HOGENOM" id="CLU_044146_7_0_10"/>